<dbReference type="Proteomes" id="UP000199417">
    <property type="component" value="Unassembled WGS sequence"/>
</dbReference>
<sequence>MKRRTVLADRLVVLTTGCLLLAGGVLAVTWRAGLDASVELVRRFDRARVAAAPDADWWPTALAVTCVVCVLVGVSLLTINLRRGRTSTVQVRTAALGVDNAGSELSVDLSPMAVGLAAELSALPGVRSVRSAAVDDRGRPTLRVTVTADPTVDLVEFNRDAEAMALSMAAALPGAPVATQVLLHLDPADSPS</sequence>
<proteinExistence type="predicted"/>
<protein>
    <recommendedName>
        <fullName evidence="4">Alkaline shock response membrane anchor protein AmaP</fullName>
    </recommendedName>
</protein>
<gene>
    <name evidence="2" type="ORF">SAMN05444580_10986</name>
</gene>
<evidence type="ECO:0008006" key="4">
    <source>
        <dbReference type="Google" id="ProtNLM"/>
    </source>
</evidence>
<reference evidence="2 3" key="1">
    <citation type="submission" date="2016-10" db="EMBL/GenBank/DDBJ databases">
        <authorList>
            <person name="de Groot N.N."/>
        </authorList>
    </citation>
    <scope>NUCLEOTIDE SEQUENCE [LARGE SCALE GENOMIC DNA]</scope>
    <source>
        <strain evidence="2 3">JCM 11308</strain>
    </source>
</reference>
<evidence type="ECO:0000256" key="1">
    <source>
        <dbReference type="SAM" id="Phobius"/>
    </source>
</evidence>
<dbReference type="STRING" id="168276.SAMN05444580_10986"/>
<name>A0A1G6ZSK9_9NOCA</name>
<keyword evidence="1" id="KW-0472">Membrane</keyword>
<feature type="transmembrane region" description="Helical" evidence="1">
    <location>
        <begin position="57"/>
        <end position="79"/>
    </location>
</feature>
<evidence type="ECO:0000313" key="2">
    <source>
        <dbReference type="EMBL" id="SDE04546.1"/>
    </source>
</evidence>
<keyword evidence="1" id="KW-1133">Transmembrane helix</keyword>
<evidence type="ECO:0000313" key="3">
    <source>
        <dbReference type="Proteomes" id="UP000199417"/>
    </source>
</evidence>
<keyword evidence="3" id="KW-1185">Reference proteome</keyword>
<dbReference type="RefSeq" id="WP_072842738.1">
    <property type="nucleotide sequence ID" value="NZ_FNAB01000009.1"/>
</dbReference>
<organism evidence="2 3">
    <name type="scientific">Rhodococcus tukisamuensis</name>
    <dbReference type="NCBI Taxonomy" id="168276"/>
    <lineage>
        <taxon>Bacteria</taxon>
        <taxon>Bacillati</taxon>
        <taxon>Actinomycetota</taxon>
        <taxon>Actinomycetes</taxon>
        <taxon>Mycobacteriales</taxon>
        <taxon>Nocardiaceae</taxon>
        <taxon>Rhodococcus</taxon>
    </lineage>
</organism>
<keyword evidence="1" id="KW-0812">Transmembrane</keyword>
<dbReference type="EMBL" id="FNAB01000009">
    <property type="protein sequence ID" value="SDE04546.1"/>
    <property type="molecule type" value="Genomic_DNA"/>
</dbReference>
<accession>A0A1G6ZSK9</accession>
<dbReference type="AlphaFoldDB" id="A0A1G6ZSK9"/>